<dbReference type="Proteomes" id="UP000095281">
    <property type="component" value="Unplaced"/>
</dbReference>
<feature type="domain" description="F-box" evidence="1">
    <location>
        <begin position="63"/>
        <end position="93"/>
    </location>
</feature>
<accession>A0A1I8BLL4</accession>
<dbReference type="WBParaSite" id="MhA1_Contig2965.frz3.gene1">
    <property type="protein sequence ID" value="MhA1_Contig2965.frz3.gene1"/>
    <property type="gene ID" value="MhA1_Contig2965.frz3.gene1"/>
</dbReference>
<sequence length="245" mass="28870">MTAIFVNSNNQQKLQKQNSMPVERRLSVIFDTIDFTQPLKPLTELCRLRYKKARLEPKNICEQLPETLWIKIFSYLGPLERISLGQCSKRLQLITSHWLDINCLEIRPEWENDLFSSPSPPPPQQPSQQLQTTTTNYPLSIGHRRRLPSLRSKPKNSPKSFHLRLKFSSGHSFRIKTINSLNDSEQPEKLLKFLLYRFECNNQERKGKLLELTIWDACLSERLKNCIIRCCSQSLRCLRLWVRNF</sequence>
<proteinExistence type="predicted"/>
<dbReference type="InterPro" id="IPR001810">
    <property type="entry name" value="F-box_dom"/>
</dbReference>
<evidence type="ECO:0000259" key="1">
    <source>
        <dbReference type="Pfam" id="PF00646"/>
    </source>
</evidence>
<dbReference type="Pfam" id="PF00646">
    <property type="entry name" value="F-box"/>
    <property type="match status" value="1"/>
</dbReference>
<name>A0A1I8BLL4_MELHA</name>
<dbReference type="InterPro" id="IPR036047">
    <property type="entry name" value="F-box-like_dom_sf"/>
</dbReference>
<evidence type="ECO:0000313" key="3">
    <source>
        <dbReference type="WBParaSite" id="MhA1_Contig2965.frz3.gene1"/>
    </source>
</evidence>
<organism evidence="2 3">
    <name type="scientific">Meloidogyne hapla</name>
    <name type="common">Root-knot nematode worm</name>
    <dbReference type="NCBI Taxonomy" id="6305"/>
    <lineage>
        <taxon>Eukaryota</taxon>
        <taxon>Metazoa</taxon>
        <taxon>Ecdysozoa</taxon>
        <taxon>Nematoda</taxon>
        <taxon>Chromadorea</taxon>
        <taxon>Rhabditida</taxon>
        <taxon>Tylenchina</taxon>
        <taxon>Tylenchomorpha</taxon>
        <taxon>Tylenchoidea</taxon>
        <taxon>Meloidogynidae</taxon>
        <taxon>Meloidogyninae</taxon>
        <taxon>Meloidogyne</taxon>
    </lineage>
</organism>
<protein>
    <submittedName>
        <fullName evidence="3">F-box domain-containing protein</fullName>
    </submittedName>
</protein>
<keyword evidence="2" id="KW-1185">Reference proteome</keyword>
<reference evidence="3" key="1">
    <citation type="submission" date="2016-11" db="UniProtKB">
        <authorList>
            <consortium name="WormBaseParasite"/>
        </authorList>
    </citation>
    <scope>IDENTIFICATION</scope>
</reference>
<dbReference type="SUPFAM" id="SSF81383">
    <property type="entry name" value="F-box domain"/>
    <property type="match status" value="1"/>
</dbReference>
<evidence type="ECO:0000313" key="2">
    <source>
        <dbReference type="Proteomes" id="UP000095281"/>
    </source>
</evidence>
<dbReference type="AlphaFoldDB" id="A0A1I8BLL4"/>
<dbReference type="CDD" id="cd09917">
    <property type="entry name" value="F-box_SF"/>
    <property type="match status" value="1"/>
</dbReference>